<dbReference type="PANTHER" id="PTHR43248">
    <property type="entry name" value="2-SUCCINYL-6-HYDROXY-2,4-CYCLOHEXADIENE-1-CARBOXYLATE SYNTHASE"/>
    <property type="match status" value="1"/>
</dbReference>
<feature type="region of interest" description="Disordered" evidence="4">
    <location>
        <begin position="327"/>
        <end position="349"/>
    </location>
</feature>
<accession>A0A934V1W8</accession>
<feature type="domain" description="AB hydrolase-1" evidence="6">
    <location>
        <begin position="86"/>
        <end position="461"/>
    </location>
</feature>
<evidence type="ECO:0000259" key="6">
    <source>
        <dbReference type="Pfam" id="PF00561"/>
    </source>
</evidence>
<feature type="signal peptide" evidence="5">
    <location>
        <begin position="1"/>
        <end position="17"/>
    </location>
</feature>
<dbReference type="InterPro" id="IPR029058">
    <property type="entry name" value="AB_hydrolase_fold"/>
</dbReference>
<keyword evidence="2 5" id="KW-0732">Signal</keyword>
<dbReference type="InterPro" id="IPR051601">
    <property type="entry name" value="Serine_prot/Carboxylest_S33"/>
</dbReference>
<comment type="caution">
    <text evidence="7">The sequence shown here is derived from an EMBL/GenBank/DDBJ whole genome shotgun (WGS) entry which is preliminary data.</text>
</comment>
<dbReference type="SUPFAM" id="SSF53474">
    <property type="entry name" value="alpha/beta-Hydrolases"/>
    <property type="match status" value="1"/>
</dbReference>
<dbReference type="AlphaFoldDB" id="A0A934V1W8"/>
<evidence type="ECO:0000256" key="4">
    <source>
        <dbReference type="SAM" id="MobiDB-lite"/>
    </source>
</evidence>
<evidence type="ECO:0000256" key="2">
    <source>
        <dbReference type="ARBA" id="ARBA00022729"/>
    </source>
</evidence>
<dbReference type="PANTHER" id="PTHR43248:SF29">
    <property type="entry name" value="TRIPEPTIDYL AMINOPEPTIDASE"/>
    <property type="match status" value="1"/>
</dbReference>
<gene>
    <name evidence="7" type="ORF">JHE00_07165</name>
</gene>
<keyword evidence="8" id="KW-1185">Reference proteome</keyword>
<evidence type="ECO:0000256" key="1">
    <source>
        <dbReference type="ARBA" id="ARBA00010088"/>
    </source>
</evidence>
<dbReference type="Pfam" id="PF00561">
    <property type="entry name" value="Abhydrolase_1"/>
    <property type="match status" value="1"/>
</dbReference>
<name>A0A934V1W8_9PSEU</name>
<evidence type="ECO:0000256" key="5">
    <source>
        <dbReference type="SAM" id="SignalP"/>
    </source>
</evidence>
<sequence length="491" mass="53012">MTMIGLSGSMFAVPAVAADEAAPKENPGSTVKWGPCPEDVAAEAAPSVLECGTVPVPMDYSNPDGPRIDIAISRLASQNPEKRRGVLMLHPGGPTSSGLSQPGFLVQQGLPTSVSDSYDVIGMDSRGIARSAPVSCGFTPDSPYTMNVPPYAPDDAAVLEQAEVVKSVAEQCAANDEDGTLKHFTTANTARDMDRIRAALGEEKTSFLGYSYGSALGAAYASMFPERSDRIVLDSNLGDTHLDRDGLRRYAQGMEDSFPTFAKWAAERDDSYGLGSTAEEVRQTYFELAEKLDETPVEGMDGALFRMSVFGSLFSEQAYPQLAQSWQSMRDPDGQEPQPAAGEDAEAPDMDNSLSVFLTVTCNDVEWPEDVDTYRKGVEEDRVKYPLFGAATANILPCAFWEHEPVEPPVAVNDEGPENILITQNLRDPATPHSGGELMREKFEDRSRLVSVDATGHGAYLLSGNSCALDVTTNFLVDGEMPKWDKFCRAG</sequence>
<dbReference type="InterPro" id="IPR000073">
    <property type="entry name" value="AB_hydrolase_1"/>
</dbReference>
<protein>
    <submittedName>
        <fullName evidence="7">Alpha/beta fold hydrolase</fullName>
    </submittedName>
</protein>
<comment type="similarity">
    <text evidence="1">Belongs to the peptidase S33 family.</text>
</comment>
<evidence type="ECO:0000313" key="7">
    <source>
        <dbReference type="EMBL" id="MBK1784106.1"/>
    </source>
</evidence>
<proteinExistence type="inferred from homology"/>
<dbReference type="GO" id="GO:0016787">
    <property type="term" value="F:hydrolase activity"/>
    <property type="evidence" value="ECO:0007669"/>
    <property type="project" value="UniProtKB-KW"/>
</dbReference>
<evidence type="ECO:0000256" key="3">
    <source>
        <dbReference type="ARBA" id="ARBA00022801"/>
    </source>
</evidence>
<feature type="chain" id="PRO_5037373015" evidence="5">
    <location>
        <begin position="18"/>
        <end position="491"/>
    </location>
</feature>
<organism evidence="7 8">
    <name type="scientific">Prauserella cavernicola</name>
    <dbReference type="NCBI Taxonomy" id="2800127"/>
    <lineage>
        <taxon>Bacteria</taxon>
        <taxon>Bacillati</taxon>
        <taxon>Actinomycetota</taxon>
        <taxon>Actinomycetes</taxon>
        <taxon>Pseudonocardiales</taxon>
        <taxon>Pseudonocardiaceae</taxon>
        <taxon>Prauserella</taxon>
    </lineage>
</organism>
<keyword evidence="3 7" id="KW-0378">Hydrolase</keyword>
<dbReference type="Proteomes" id="UP000635245">
    <property type="component" value="Unassembled WGS sequence"/>
</dbReference>
<dbReference type="Gene3D" id="3.40.50.1820">
    <property type="entry name" value="alpha/beta hydrolase"/>
    <property type="match status" value="1"/>
</dbReference>
<reference evidence="7" key="1">
    <citation type="submission" date="2020-12" db="EMBL/GenBank/DDBJ databases">
        <title>Prauserella sp. ASG 168, a novel actinomycete isolated from cave rock.</title>
        <authorList>
            <person name="Suriyachadkun C."/>
        </authorList>
    </citation>
    <scope>NUCLEOTIDE SEQUENCE</scope>
    <source>
        <strain evidence="7">ASG 168</strain>
    </source>
</reference>
<dbReference type="EMBL" id="JAENJH010000002">
    <property type="protein sequence ID" value="MBK1784106.1"/>
    <property type="molecule type" value="Genomic_DNA"/>
</dbReference>
<evidence type="ECO:0000313" key="8">
    <source>
        <dbReference type="Proteomes" id="UP000635245"/>
    </source>
</evidence>